<keyword evidence="5" id="KW-1185">Reference proteome</keyword>
<evidence type="ECO:0000259" key="3">
    <source>
        <dbReference type="PROSITE" id="PS50020"/>
    </source>
</evidence>
<feature type="domain" description="WW" evidence="3">
    <location>
        <begin position="75"/>
        <end position="108"/>
    </location>
</feature>
<feature type="compositionally biased region" description="Low complexity" evidence="2">
    <location>
        <begin position="648"/>
        <end position="661"/>
    </location>
</feature>
<feature type="compositionally biased region" description="Basic residues" evidence="2">
    <location>
        <begin position="1254"/>
        <end position="1263"/>
    </location>
</feature>
<dbReference type="PANTHER" id="PTHR21715">
    <property type="entry name" value="RH04127P"/>
    <property type="match status" value="1"/>
</dbReference>
<dbReference type="PROSITE" id="PS50020">
    <property type="entry name" value="WW_DOMAIN_2"/>
    <property type="match status" value="1"/>
</dbReference>
<evidence type="ECO:0000313" key="4">
    <source>
        <dbReference type="EMBL" id="KAG5500570.1"/>
    </source>
</evidence>
<feature type="compositionally biased region" description="Low complexity" evidence="2">
    <location>
        <begin position="490"/>
        <end position="504"/>
    </location>
</feature>
<feature type="compositionally biased region" description="Polar residues" evidence="2">
    <location>
        <begin position="1161"/>
        <end position="1173"/>
    </location>
</feature>
<dbReference type="SUPFAM" id="SSF51045">
    <property type="entry name" value="WW domain"/>
    <property type="match status" value="1"/>
</dbReference>
<feature type="region of interest" description="Disordered" evidence="2">
    <location>
        <begin position="116"/>
        <end position="154"/>
    </location>
</feature>
<sequence>MPPVRRVKHDTDVVVPKAGETYVADDGTVSQVLDDHIDANYEPTEEELLEFADWIGMKLPQDSEFLWLARDALKTPLPKEWKPCSTGDGDVYYFNFKTGESSWDHPMDQIFRQRFQEEKARSRTPESASTGTAAARSTGGLSSSVYTSTPPAVRQTHVMMTDAGVLRRDGGLSLAPGPSAAVASTSAGTKGAGSGNAHNEVKPVMHYPPSQQQQQQRRGTEAAPRTKTTTPQSTGALSSTTGITDSKSALISASLGPKKVGIQERPPSGPSRLLSEAERALEERVHREMQRALETERTKIEDAHRGVMSTLQCNFDKDAAEIRSADAARRAASSQEEEEARKRRLQQTRSACEERYGDELRLLEREAESNATKLQKLEAEAARATSGNTQRAAIEAELKTALAKQRAVVEAEAEKQQQAAMANARSVHAVAMQKIREEEQRKITATRQTWQRKFDMEERALALQTETQRKRLEGQLKDLEETLADVVTPTSASVSAATPPTTVSSPPPCHESLGERLACVATAKAFQLRDIEAAATREQSDVRTDGESTLAELTKQIEIAQQAAQLGSTDAKPADPLNRAASCPSNRLGVVTPQGRGAQPASVTLSAAFTQELNRVRLACGKERQERLLKLRTDREAALAAVETLLPSTSSSKSHASDTSDVVATAHKGGSGSGPTTLEQLKAAHAAELEAKRALYTKIEENMKTQYAREVADAARATTETLQSALVAQAVDTEIDFYIQEATARYDRMRAEAEAKRDKALADHQLAMDAYERRRIETAARQAREQQGAREAFIQDRLDAAVAAERAKLAADHAATMARLAARYDEERGAIKAEVEEEVLAYKAAEEEQIQASASGTGTFGDKGQGAAEPFARADTLECASRTAALCAHVMKQVADRQAEWLTRKRDQAERRAALEEKQSALQAERRRMEQHVEVLRKEVADLAAACATAGVQQPFFPPASTPLPPPDASIVASMPPADGLLRATHETSMQAIEKGYRAQELALEAELQAWRGKAQALRPSQPQQSYSSTSLGTPRRQVLVEAAVPGGVATYRTSTPYALHHQPSPIVSAPAGTSLQGTPTIPMAFEDSPWQLPTRAGVPPLQTGMLSRGLSMTTGVLSTGEAILSYEHQQRSLQQRQASLEAAREAWQLHRRREAEVQQHSHVNPTTVGSASQHDHRYEGGEPSTQGTGSLVTSRREEELRLVLSRLSERLDSLTREALQQQQRSRHHHRRSRSALHAGVHAAMTSSPSTRAHSARSHHRNVRGAPQRDMVDSMTCNQPRYLSSMNAATAASLAKVPPQAKQPSILDSARASPLQQSRKANIVGGFKERGHGGALSCNLSRKWDTLLSQRHHHHSR</sequence>
<feature type="region of interest" description="Disordered" evidence="2">
    <location>
        <begin position="1217"/>
        <end position="1269"/>
    </location>
</feature>
<dbReference type="Proteomes" id="UP000674318">
    <property type="component" value="Chromosome 28"/>
</dbReference>
<evidence type="ECO:0000256" key="1">
    <source>
        <dbReference type="SAM" id="Coils"/>
    </source>
</evidence>
<dbReference type="InterPro" id="IPR036020">
    <property type="entry name" value="WW_dom_sf"/>
</dbReference>
<feature type="compositionally biased region" description="Low complexity" evidence="2">
    <location>
        <begin position="127"/>
        <end position="144"/>
    </location>
</feature>
<gene>
    <name evidence="4" type="ORF">JKF63_03665</name>
</gene>
<feature type="region of interest" description="Disordered" evidence="2">
    <location>
        <begin position="326"/>
        <end position="348"/>
    </location>
</feature>
<dbReference type="PANTHER" id="PTHR21715:SF3">
    <property type="entry name" value="WW DOMAIN-CONTAINING PROTEIN"/>
    <property type="match status" value="1"/>
</dbReference>
<feature type="region of interest" description="Disordered" evidence="2">
    <location>
        <begin position="490"/>
        <end position="509"/>
    </location>
</feature>
<comment type="caution">
    <text evidence="4">The sequence shown here is derived from an EMBL/GenBank/DDBJ whole genome shotgun (WGS) entry which is preliminary data.</text>
</comment>
<dbReference type="CDD" id="cd00201">
    <property type="entry name" value="WW"/>
    <property type="match status" value="1"/>
</dbReference>
<feature type="region of interest" description="Disordered" evidence="2">
    <location>
        <begin position="169"/>
        <end position="245"/>
    </location>
</feature>
<dbReference type="EMBL" id="JAFJZO010000028">
    <property type="protein sequence ID" value="KAG5500570.1"/>
    <property type="molecule type" value="Genomic_DNA"/>
</dbReference>
<dbReference type="GeneID" id="94289742"/>
<dbReference type="OrthoDB" id="6344460at2759"/>
<dbReference type="PROSITE" id="PS01159">
    <property type="entry name" value="WW_DOMAIN_1"/>
    <property type="match status" value="1"/>
</dbReference>
<accession>A0A836L9T9</accession>
<dbReference type="InterPro" id="IPR001202">
    <property type="entry name" value="WW_dom"/>
</dbReference>
<protein>
    <recommendedName>
        <fullName evidence="3">WW domain-containing protein</fullName>
    </recommendedName>
</protein>
<name>A0A836L9T9_9TRYP</name>
<proteinExistence type="predicted"/>
<dbReference type="RefSeq" id="XP_067755904.1">
    <property type="nucleotide sequence ID" value="XM_067899665.1"/>
</dbReference>
<dbReference type="InterPro" id="IPR053233">
    <property type="entry name" value="ABRA-related"/>
</dbReference>
<organism evidence="4 5">
    <name type="scientific">Porcisia hertigi</name>
    <dbReference type="NCBI Taxonomy" id="2761500"/>
    <lineage>
        <taxon>Eukaryota</taxon>
        <taxon>Discoba</taxon>
        <taxon>Euglenozoa</taxon>
        <taxon>Kinetoplastea</taxon>
        <taxon>Metakinetoplastina</taxon>
        <taxon>Trypanosomatida</taxon>
        <taxon>Trypanosomatidae</taxon>
        <taxon>Leishmaniinae</taxon>
        <taxon>Porcisia</taxon>
    </lineage>
</organism>
<feature type="compositionally biased region" description="Polar residues" evidence="2">
    <location>
        <begin position="226"/>
        <end position="245"/>
    </location>
</feature>
<feature type="region of interest" description="Disordered" evidence="2">
    <location>
        <begin position="1152"/>
        <end position="1196"/>
    </location>
</feature>
<dbReference type="Pfam" id="PF00397">
    <property type="entry name" value="WW"/>
    <property type="match status" value="1"/>
</dbReference>
<dbReference type="Gene3D" id="3.30.1470.10">
    <property type="entry name" value="Photosystem I PsaD, reaction center subunit II"/>
    <property type="match status" value="1"/>
</dbReference>
<feature type="coiled-coil region" evidence="1">
    <location>
        <begin position="892"/>
        <end position="946"/>
    </location>
</feature>
<reference evidence="4 5" key="1">
    <citation type="submission" date="2021-02" db="EMBL/GenBank/DDBJ databases">
        <title>Porcisia hertigi Genome sequencing and assembly.</title>
        <authorList>
            <person name="Almutairi H."/>
            <person name="Gatherer D."/>
        </authorList>
    </citation>
    <scope>NUCLEOTIDE SEQUENCE [LARGE SCALE GENOMIC DNA]</scope>
    <source>
        <strain evidence="4 5">C119</strain>
    </source>
</reference>
<keyword evidence="1" id="KW-0175">Coiled coil</keyword>
<dbReference type="SMART" id="SM00456">
    <property type="entry name" value="WW"/>
    <property type="match status" value="1"/>
</dbReference>
<feature type="region of interest" description="Disordered" evidence="2">
    <location>
        <begin position="1294"/>
        <end position="1318"/>
    </location>
</feature>
<evidence type="ECO:0000313" key="5">
    <source>
        <dbReference type="Proteomes" id="UP000674318"/>
    </source>
</evidence>
<dbReference type="KEGG" id="phet:94289742"/>
<feature type="compositionally biased region" description="Basic residues" evidence="2">
    <location>
        <begin position="1225"/>
        <end position="1235"/>
    </location>
</feature>
<feature type="region of interest" description="Disordered" evidence="2">
    <location>
        <begin position="646"/>
        <end position="674"/>
    </location>
</feature>
<evidence type="ECO:0000256" key="2">
    <source>
        <dbReference type="SAM" id="MobiDB-lite"/>
    </source>
</evidence>
<feature type="compositionally biased region" description="Low complexity" evidence="2">
    <location>
        <begin position="175"/>
        <end position="189"/>
    </location>
</feature>